<dbReference type="InterPro" id="IPR023415">
    <property type="entry name" value="LDLR_class-A_CS"/>
</dbReference>
<feature type="non-terminal residue" evidence="3">
    <location>
        <position position="550"/>
    </location>
</feature>
<dbReference type="GO" id="GO:0008061">
    <property type="term" value="F:chitin binding"/>
    <property type="evidence" value="ECO:0007669"/>
    <property type="project" value="InterPro"/>
</dbReference>
<dbReference type="CDD" id="cd00112">
    <property type="entry name" value="LDLa"/>
    <property type="match status" value="1"/>
</dbReference>
<dbReference type="SUPFAM" id="SSF88713">
    <property type="entry name" value="Glycoside hydrolase/deacetylase"/>
    <property type="match status" value="1"/>
</dbReference>
<dbReference type="Pfam" id="PF01607">
    <property type="entry name" value="CBM_14"/>
    <property type="match status" value="1"/>
</dbReference>
<dbReference type="SUPFAM" id="SSF57625">
    <property type="entry name" value="Invertebrate chitin-binding proteins"/>
    <property type="match status" value="1"/>
</dbReference>
<gene>
    <name evidence="3" type="ORF">YQE_07470</name>
</gene>
<dbReference type="InterPro" id="IPR052740">
    <property type="entry name" value="CE4"/>
</dbReference>
<dbReference type="GO" id="GO:0016787">
    <property type="term" value="F:hydrolase activity"/>
    <property type="evidence" value="ECO:0007669"/>
    <property type="project" value="UniProtKB-ARBA"/>
</dbReference>
<dbReference type="AlphaFoldDB" id="N6TDV2"/>
<dbReference type="GO" id="GO:0005576">
    <property type="term" value="C:extracellular region"/>
    <property type="evidence" value="ECO:0007669"/>
    <property type="project" value="InterPro"/>
</dbReference>
<dbReference type="PROSITE" id="PS50068">
    <property type="entry name" value="LDLRA_2"/>
    <property type="match status" value="1"/>
</dbReference>
<dbReference type="SMART" id="SM00192">
    <property type="entry name" value="LDLa"/>
    <property type="match status" value="1"/>
</dbReference>
<name>N6TDV2_DENPD</name>
<protein>
    <submittedName>
        <fullName evidence="3">Uncharacterized protein</fullName>
    </submittedName>
</protein>
<accession>N6TDV2</accession>
<dbReference type="OrthoDB" id="504708at2759"/>
<evidence type="ECO:0000256" key="2">
    <source>
        <dbReference type="PROSITE-ProRule" id="PRU00124"/>
    </source>
</evidence>
<evidence type="ECO:0000313" key="3">
    <source>
        <dbReference type="EMBL" id="ENN75933.1"/>
    </source>
</evidence>
<dbReference type="InterPro" id="IPR036055">
    <property type="entry name" value="LDL_receptor-like_sf"/>
</dbReference>
<comment type="caution">
    <text evidence="2">Lacks conserved residue(s) required for the propagation of feature annotation.</text>
</comment>
<feature type="disulfide bond" evidence="2">
    <location>
        <begin position="178"/>
        <end position="193"/>
    </location>
</feature>
<dbReference type="EMBL" id="KB740994">
    <property type="protein sequence ID" value="ENN75933.1"/>
    <property type="molecule type" value="Genomic_DNA"/>
</dbReference>
<proteinExistence type="predicted"/>
<dbReference type="PROSITE" id="PS50940">
    <property type="entry name" value="CHIT_BIND_II"/>
    <property type="match status" value="1"/>
</dbReference>
<reference evidence="3" key="1">
    <citation type="journal article" date="2013" name="Genome Biol.">
        <title>Draft genome of the mountain pine beetle, Dendroctonus ponderosae Hopkins, a major forest pest.</title>
        <authorList>
            <person name="Keeling C.I."/>
            <person name="Yuen M.M."/>
            <person name="Liao N.Y."/>
            <person name="Docking T.R."/>
            <person name="Chan S.K."/>
            <person name="Taylor G.A."/>
            <person name="Palmquist D.L."/>
            <person name="Jackman S.D."/>
            <person name="Nguyen A."/>
            <person name="Li M."/>
            <person name="Henderson H."/>
            <person name="Janes J.K."/>
            <person name="Zhao Y."/>
            <person name="Pandoh P."/>
            <person name="Moore R."/>
            <person name="Sperling F.A."/>
            <person name="Huber D.P."/>
            <person name="Birol I."/>
            <person name="Jones S.J."/>
            <person name="Bohlmann J."/>
        </authorList>
    </citation>
    <scope>NUCLEOTIDE SEQUENCE</scope>
</reference>
<dbReference type="InterPro" id="IPR036508">
    <property type="entry name" value="Chitin-bd_dom_sf"/>
</dbReference>
<dbReference type="Gene3D" id="3.20.20.370">
    <property type="entry name" value="Glycoside hydrolase/deacetylase"/>
    <property type="match status" value="1"/>
</dbReference>
<sequence length="550" mass="63562">MFLGCSSRVSRQKVMDTDIERRVVKTFLWFAVSHLVLDFVKESAKISLVAIKMHFDSTDAIQVARTEIRVYAGQIKCIESGRFYRNPEPRSRDVDHLWSAEECSKYYLCLEGEVFDFRCSTGLVFDVDSQICESREKVRNCAKETDEPINSHNVTFCDPSTHEICEDNHTCIPTQYICDGSADCPDGTDEANCSPTNTPAAPVCDSARCVLPDCFCSKNGHLARHDVPQMVLATFEDSINDENIDFYKQIFSGKYLNPNNCPIAATFFVSHQYNNYFFTQKLWNHGHEIAVHSISHKLPEEWWAENATIEDWFDEMVGQANILNKFSNVRLTEIKGLRAPFLRIGWNRQYLMMNEFGFLYDSSMVAPFSYVPLWPYTLDYKIPHQCKQMCPTRSYPGLWEMVINQLEALEISCATLDSCPSELSGQEIYQTLIRNFNRHYSTNRAPFGIHLQAAWFENTEYLAAFQEFLDVVLSKPDVWFVTNSQAIEWMQHPTPLKKLLKFHPWDCRKHVKQAREIACQTPNNCQLASRALKQDVELQTCNKCPKKYPW</sequence>
<dbReference type="PROSITE" id="PS01209">
    <property type="entry name" value="LDLRA_1"/>
    <property type="match status" value="1"/>
</dbReference>
<dbReference type="HOGENOM" id="CLU_022576_1_0_1"/>
<organism evidence="3">
    <name type="scientific">Dendroctonus ponderosae</name>
    <name type="common">Mountain pine beetle</name>
    <dbReference type="NCBI Taxonomy" id="77166"/>
    <lineage>
        <taxon>Eukaryota</taxon>
        <taxon>Metazoa</taxon>
        <taxon>Ecdysozoa</taxon>
        <taxon>Arthropoda</taxon>
        <taxon>Hexapoda</taxon>
        <taxon>Insecta</taxon>
        <taxon>Pterygota</taxon>
        <taxon>Neoptera</taxon>
        <taxon>Endopterygota</taxon>
        <taxon>Coleoptera</taxon>
        <taxon>Polyphaga</taxon>
        <taxon>Cucujiformia</taxon>
        <taxon>Curculionidae</taxon>
        <taxon>Scolytinae</taxon>
        <taxon>Dendroctonus</taxon>
    </lineage>
</organism>
<dbReference type="OMA" id="MWWSKNA"/>
<dbReference type="PANTHER" id="PTHR45985">
    <property type="match status" value="1"/>
</dbReference>
<dbReference type="PANTHER" id="PTHR45985:SF5">
    <property type="entry name" value="CHITIN AND LDLR BINDING DEACETYLASE 3"/>
    <property type="match status" value="1"/>
</dbReference>
<dbReference type="Gene3D" id="4.10.1220.10">
    <property type="entry name" value="EGF-type module"/>
    <property type="match status" value="1"/>
</dbReference>
<dbReference type="SMART" id="SM00494">
    <property type="entry name" value="ChtBD2"/>
    <property type="match status" value="1"/>
</dbReference>
<evidence type="ECO:0000256" key="1">
    <source>
        <dbReference type="ARBA" id="ARBA00023157"/>
    </source>
</evidence>
<dbReference type="GO" id="GO:0005975">
    <property type="term" value="P:carbohydrate metabolic process"/>
    <property type="evidence" value="ECO:0007669"/>
    <property type="project" value="InterPro"/>
</dbReference>
<dbReference type="SUPFAM" id="SSF57424">
    <property type="entry name" value="LDL receptor-like module"/>
    <property type="match status" value="1"/>
</dbReference>
<feature type="non-terminal residue" evidence="3">
    <location>
        <position position="1"/>
    </location>
</feature>
<dbReference type="Pfam" id="PF00057">
    <property type="entry name" value="Ldl_recept_a"/>
    <property type="match status" value="1"/>
</dbReference>
<dbReference type="InterPro" id="IPR002172">
    <property type="entry name" value="LDrepeatLR_classA_rpt"/>
</dbReference>
<dbReference type="InterPro" id="IPR002557">
    <property type="entry name" value="Chitin-bd_dom"/>
</dbReference>
<keyword evidence="1 2" id="KW-1015">Disulfide bond</keyword>
<dbReference type="Gene3D" id="2.170.140.10">
    <property type="entry name" value="Chitin binding domain"/>
    <property type="match status" value="1"/>
</dbReference>
<dbReference type="InterPro" id="IPR011330">
    <property type="entry name" value="Glyco_hydro/deAcase_b/a-brl"/>
</dbReference>